<name>A0A1W1WBM5_SULTA</name>
<accession>A0A1W1WBM5</accession>
<dbReference type="Proteomes" id="UP000192660">
    <property type="component" value="Unassembled WGS sequence"/>
</dbReference>
<proteinExistence type="inferred from homology"/>
<dbReference type="PIRSF" id="PIRSF005900">
    <property type="entry name" value="Dps"/>
    <property type="match status" value="1"/>
</dbReference>
<dbReference type="CDD" id="cd01043">
    <property type="entry name" value="DPS"/>
    <property type="match status" value="1"/>
</dbReference>
<dbReference type="GO" id="GO:0008199">
    <property type="term" value="F:ferric iron binding"/>
    <property type="evidence" value="ECO:0007669"/>
    <property type="project" value="InterPro"/>
</dbReference>
<dbReference type="STRING" id="28034.BFX07_09980"/>
<sequence length="161" mass="18205">MVQLYSTTINLSPTVRDNVSTLLNQRVGLFTDLFVQTKLAHWNVRGPHFIAYHELFDSIASHLLNAQDMMAERAATLGGSAGMTVQDVSEKSTLPAWPMTIRQDTQIIRLLQERLGQVANEIRHDIEKAAEWGDADTADLFTEVSRQLDKDLWFIEAHLDV</sequence>
<evidence type="ECO:0000313" key="4">
    <source>
        <dbReference type="EMBL" id="SMC03718.1"/>
    </source>
</evidence>
<organism evidence="4 5">
    <name type="scientific">Sulfobacillus thermosulfidooxidans (strain DSM 9293 / VKM B-1269 / AT-1)</name>
    <dbReference type="NCBI Taxonomy" id="929705"/>
    <lineage>
        <taxon>Bacteria</taxon>
        <taxon>Bacillati</taxon>
        <taxon>Bacillota</taxon>
        <taxon>Clostridia</taxon>
        <taxon>Eubacteriales</taxon>
        <taxon>Clostridiales Family XVII. Incertae Sedis</taxon>
        <taxon>Sulfobacillus</taxon>
    </lineage>
</organism>
<reference evidence="5" key="1">
    <citation type="submission" date="2017-04" db="EMBL/GenBank/DDBJ databases">
        <authorList>
            <person name="Varghese N."/>
            <person name="Submissions S."/>
        </authorList>
    </citation>
    <scope>NUCLEOTIDE SEQUENCE [LARGE SCALE GENOMIC DNA]</scope>
    <source>
        <strain evidence="5">DSM 9293</strain>
    </source>
</reference>
<evidence type="ECO:0000256" key="2">
    <source>
        <dbReference type="RuleBase" id="RU003875"/>
    </source>
</evidence>
<dbReference type="SUPFAM" id="SSF47240">
    <property type="entry name" value="Ferritin-like"/>
    <property type="match status" value="1"/>
</dbReference>
<dbReference type="InterPro" id="IPR009078">
    <property type="entry name" value="Ferritin-like_SF"/>
</dbReference>
<feature type="domain" description="Ferritin/DPS" evidence="3">
    <location>
        <begin position="22"/>
        <end position="160"/>
    </location>
</feature>
<gene>
    <name evidence="4" type="ORF">SAMN00768000_1235</name>
</gene>
<dbReference type="PANTHER" id="PTHR42932">
    <property type="entry name" value="GENERAL STRESS PROTEIN 20U"/>
    <property type="match status" value="1"/>
</dbReference>
<dbReference type="Pfam" id="PF00210">
    <property type="entry name" value="Ferritin"/>
    <property type="match status" value="1"/>
</dbReference>
<dbReference type="PRINTS" id="PR01346">
    <property type="entry name" value="HELNAPAPROT"/>
</dbReference>
<evidence type="ECO:0000256" key="1">
    <source>
        <dbReference type="ARBA" id="ARBA00009497"/>
    </source>
</evidence>
<comment type="similarity">
    <text evidence="1 2">Belongs to the Dps family.</text>
</comment>
<dbReference type="OrthoDB" id="9797023at2"/>
<protein>
    <submittedName>
        <fullName evidence="4">Starvation-inducible DNA-binding protein</fullName>
    </submittedName>
</protein>
<dbReference type="PANTHER" id="PTHR42932:SF3">
    <property type="entry name" value="DNA PROTECTION DURING STARVATION PROTEIN"/>
    <property type="match status" value="1"/>
</dbReference>
<evidence type="ECO:0000313" key="5">
    <source>
        <dbReference type="Proteomes" id="UP000192660"/>
    </source>
</evidence>
<evidence type="ECO:0000259" key="3">
    <source>
        <dbReference type="Pfam" id="PF00210"/>
    </source>
</evidence>
<dbReference type="InterPro" id="IPR002177">
    <property type="entry name" value="DPS_DNA-bd"/>
</dbReference>
<dbReference type="NCBIfam" id="NF006975">
    <property type="entry name" value="PRK09448.1"/>
    <property type="match status" value="1"/>
</dbReference>
<dbReference type="Gene3D" id="1.20.1260.10">
    <property type="match status" value="1"/>
</dbReference>
<dbReference type="EMBL" id="FWWY01000001">
    <property type="protein sequence ID" value="SMC03718.1"/>
    <property type="molecule type" value="Genomic_DNA"/>
</dbReference>
<dbReference type="AlphaFoldDB" id="A0A1W1WBM5"/>
<dbReference type="InterPro" id="IPR008331">
    <property type="entry name" value="Ferritin_DPS_dom"/>
</dbReference>
<dbReference type="RefSeq" id="WP_020375283.1">
    <property type="nucleotide sequence ID" value="NZ_FWWY01000001.1"/>
</dbReference>
<keyword evidence="5" id="KW-1185">Reference proteome</keyword>
<dbReference type="GO" id="GO:0003677">
    <property type="term" value="F:DNA binding"/>
    <property type="evidence" value="ECO:0007669"/>
    <property type="project" value="UniProtKB-KW"/>
</dbReference>
<dbReference type="InterPro" id="IPR012347">
    <property type="entry name" value="Ferritin-like"/>
</dbReference>
<keyword evidence="4" id="KW-0238">DNA-binding</keyword>